<evidence type="ECO:0000256" key="15">
    <source>
        <dbReference type="ARBA" id="ARBA00023204"/>
    </source>
</evidence>
<dbReference type="InterPro" id="IPR002008">
    <property type="entry name" value="DNA_pol_X_beta-like"/>
</dbReference>
<evidence type="ECO:0000256" key="19">
    <source>
        <dbReference type="ARBA" id="ARBA00044678"/>
    </source>
</evidence>
<organism evidence="25 26">
    <name type="scientific">Gaopeijia maritima</name>
    <dbReference type="NCBI Taxonomy" id="3119007"/>
    <lineage>
        <taxon>Bacteria</taxon>
        <taxon>Pseudomonadati</taxon>
        <taxon>Gemmatimonadota</taxon>
        <taxon>Longimicrobiia</taxon>
        <taxon>Gaopeijiales</taxon>
        <taxon>Gaopeijiaceae</taxon>
        <taxon>Gaopeijia</taxon>
    </lineage>
</organism>
<evidence type="ECO:0000256" key="10">
    <source>
        <dbReference type="ARBA" id="ARBA00022705"/>
    </source>
</evidence>
<dbReference type="PRINTS" id="PR00870">
    <property type="entry name" value="DNAPOLXBETA"/>
</dbReference>
<keyword evidence="14" id="KW-0915">Sodium</keyword>
<dbReference type="EC" id="4.2.99.18" evidence="4"/>
<dbReference type="SUPFAM" id="SSF47802">
    <property type="entry name" value="DNA polymerase beta, N-terminal domain-like"/>
    <property type="match status" value="1"/>
</dbReference>
<dbReference type="NCBIfam" id="NF006375">
    <property type="entry name" value="PRK08609.1"/>
    <property type="match status" value="1"/>
</dbReference>
<dbReference type="NCBIfam" id="NF005928">
    <property type="entry name" value="PRK07945.1"/>
    <property type="match status" value="1"/>
</dbReference>
<evidence type="ECO:0000259" key="24">
    <source>
        <dbReference type="SMART" id="SM00483"/>
    </source>
</evidence>
<dbReference type="InterPro" id="IPR027421">
    <property type="entry name" value="DNA_pol_lamdba_lyase_dom_sf"/>
</dbReference>
<dbReference type="Proteomes" id="UP001484239">
    <property type="component" value="Unassembled WGS sequence"/>
</dbReference>
<dbReference type="Pfam" id="PF02811">
    <property type="entry name" value="PHP"/>
    <property type="match status" value="1"/>
</dbReference>
<keyword evidence="25" id="KW-0378">Hydrolase</keyword>
<evidence type="ECO:0000256" key="11">
    <source>
        <dbReference type="ARBA" id="ARBA00022763"/>
    </source>
</evidence>
<evidence type="ECO:0000256" key="12">
    <source>
        <dbReference type="ARBA" id="ARBA00022843"/>
    </source>
</evidence>
<evidence type="ECO:0000259" key="22">
    <source>
        <dbReference type="SMART" id="SM00278"/>
    </source>
</evidence>
<keyword evidence="12" id="KW-0832">Ubl conjugation</keyword>
<evidence type="ECO:0000256" key="20">
    <source>
        <dbReference type="ARBA" id="ARBA00045548"/>
    </source>
</evidence>
<dbReference type="InterPro" id="IPR043519">
    <property type="entry name" value="NT_sf"/>
</dbReference>
<proteinExistence type="predicted"/>
<dbReference type="EMBL" id="JBBHLI010000001">
    <property type="protein sequence ID" value="MEK9499690.1"/>
    <property type="molecule type" value="Genomic_DNA"/>
</dbReference>
<name>A0ABU9E6U8_9BACT</name>
<keyword evidence="25" id="KW-0269">Exonuclease</keyword>
<evidence type="ECO:0000256" key="16">
    <source>
        <dbReference type="ARBA" id="ARBA00035717"/>
    </source>
</evidence>
<keyword evidence="25" id="KW-0540">Nuclease</keyword>
<feature type="domain" description="Polymerase/histidinol phosphatase N-terminal" evidence="23">
    <location>
        <begin position="352"/>
        <end position="432"/>
    </location>
</feature>
<dbReference type="Gene3D" id="3.30.210.10">
    <property type="entry name" value="DNA polymerase, thumb domain"/>
    <property type="match status" value="1"/>
</dbReference>
<dbReference type="InterPro" id="IPR022311">
    <property type="entry name" value="PolX-like"/>
</dbReference>
<dbReference type="PANTHER" id="PTHR36928">
    <property type="entry name" value="PHOSPHATASE YCDX-RELATED"/>
    <property type="match status" value="1"/>
</dbReference>
<sequence>MENIDIARTLRETADLLEIQGANPFRIRAYRNAVRTIDGLTRSLQDLVAAGDDLTELQGVGREMDLHIRELLQTGQLSTLNAVVEEVPRTLVELTRLDGVGPKKAKKLYDELGIESVEGLQAGIEDGSVPRLKGFGARSAEKMLRAIEDHRRQQGRFLRSEVEPYVESLMAWMEKAPGVTRVEVAGSWRRRRETIGDLDLLAAFDGDGTPVVEHFTAFDGAVRVEASGSTKGNIVLRSGLSVDLRVIPEESFGAALHYFTGSKEHNVHIRTLGVKRGLRINEWGVFEVPEGVDPDTVGKDGGRRVGGRTEEEVFASVDLPWIAPELREDRGEIGAARESRLPTLIEERDLRGDLHMHSTWTDGRDSIEAMARACAERGYAYMAITDHSKAVTMVGGLTPERVREQWVEVAEAQEAVGDSIRILRGQEVDILRDGSLDQPDDVLAELDVVVASVHSFMDMDRDAMTARVLTAIRHGGVDILGHPTGRLLGRRVAYALDVEAVLEACLEADVAVEINANPRRLDLNDRHVARARELGVKVVINTDAHRIGNLDLMRFGVEQARRGWLEADQVLNTRPLDELLEWLQGRR</sequence>
<dbReference type="Gene3D" id="3.30.460.10">
    <property type="entry name" value="Beta Polymerase, domain 2"/>
    <property type="match status" value="1"/>
</dbReference>
<reference evidence="25 26" key="1">
    <citation type="submission" date="2024-02" db="EMBL/GenBank/DDBJ databases">
        <title>A novel Gemmatimonadota bacterium.</title>
        <authorList>
            <person name="Du Z.-J."/>
            <person name="Ye Y.-Q."/>
        </authorList>
    </citation>
    <scope>NUCLEOTIDE SEQUENCE [LARGE SCALE GENOMIC DNA]</scope>
    <source>
        <strain evidence="25 26">DH-20</strain>
    </source>
</reference>
<evidence type="ECO:0000256" key="21">
    <source>
        <dbReference type="ARBA" id="ARBA00049244"/>
    </source>
</evidence>
<dbReference type="InterPro" id="IPR029398">
    <property type="entry name" value="PolB_thumb"/>
</dbReference>
<dbReference type="InterPro" id="IPR016195">
    <property type="entry name" value="Pol/histidinol_Pase-like"/>
</dbReference>
<dbReference type="PANTHER" id="PTHR36928:SF1">
    <property type="entry name" value="PHOSPHATASE YCDX-RELATED"/>
    <property type="match status" value="1"/>
</dbReference>
<dbReference type="InterPro" id="IPR003141">
    <property type="entry name" value="Pol/His_phosphatase_N"/>
</dbReference>
<keyword evidence="11" id="KW-0227">DNA damage</keyword>
<comment type="catalytic activity">
    <reaction evidence="18">
        <text>2'-deoxyribonucleotide-(2'-deoxyribose 5'-phosphate)-2'-deoxyribonucleotide-DNA = a 3'-end 2'-deoxyribonucleotide-(2,3-dehydro-2,3-deoxyribose 5'-phosphate)-DNA + a 5'-end 5'-phospho-2'-deoxyribonucleoside-DNA + H(+)</text>
        <dbReference type="Rhea" id="RHEA:66592"/>
        <dbReference type="Rhea" id="RHEA-COMP:13180"/>
        <dbReference type="Rhea" id="RHEA-COMP:16897"/>
        <dbReference type="Rhea" id="RHEA-COMP:17067"/>
        <dbReference type="ChEBI" id="CHEBI:15378"/>
        <dbReference type="ChEBI" id="CHEBI:136412"/>
        <dbReference type="ChEBI" id="CHEBI:157695"/>
        <dbReference type="ChEBI" id="CHEBI:167181"/>
        <dbReference type="EC" id="4.2.99.18"/>
    </reaction>
</comment>
<evidence type="ECO:0000313" key="26">
    <source>
        <dbReference type="Proteomes" id="UP001484239"/>
    </source>
</evidence>
<dbReference type="Pfam" id="PF14791">
    <property type="entry name" value="DNA_pol_B_thumb"/>
    <property type="match status" value="1"/>
</dbReference>
<evidence type="ECO:0000256" key="8">
    <source>
        <dbReference type="ARBA" id="ARBA00022679"/>
    </source>
</evidence>
<dbReference type="SUPFAM" id="SSF81301">
    <property type="entry name" value="Nucleotidyltransferase"/>
    <property type="match status" value="1"/>
</dbReference>
<dbReference type="GO" id="GO:0004527">
    <property type="term" value="F:exonuclease activity"/>
    <property type="evidence" value="ECO:0007669"/>
    <property type="project" value="UniProtKB-KW"/>
</dbReference>
<keyword evidence="6" id="KW-0488">Methylation</keyword>
<protein>
    <recommendedName>
        <fullName evidence="5">DNA polymerase beta</fullName>
        <ecNumber evidence="3">2.7.7.7</ecNumber>
        <ecNumber evidence="4">4.2.99.18</ecNumber>
    </recommendedName>
    <alternativeName>
        <fullName evidence="16">5'-deoxyribose-phosphate lyase</fullName>
    </alternativeName>
    <alternativeName>
        <fullName evidence="17">AP lyase</fullName>
    </alternativeName>
</protein>
<dbReference type="CDD" id="cd07436">
    <property type="entry name" value="PHP_PolX"/>
    <property type="match status" value="1"/>
</dbReference>
<dbReference type="InterPro" id="IPR002054">
    <property type="entry name" value="DNA-dir_DNA_pol_X"/>
</dbReference>
<dbReference type="RefSeq" id="WP_405278334.1">
    <property type="nucleotide sequence ID" value="NZ_JBBHLI010000001.1"/>
</dbReference>
<dbReference type="InterPro" id="IPR010996">
    <property type="entry name" value="HHH_MUS81"/>
</dbReference>
<evidence type="ECO:0000256" key="13">
    <source>
        <dbReference type="ARBA" id="ARBA00022932"/>
    </source>
</evidence>
<dbReference type="PIRSF" id="PIRSF005047">
    <property type="entry name" value="UCP005047_YshC"/>
    <property type="match status" value="1"/>
</dbReference>
<dbReference type="InterPro" id="IPR003583">
    <property type="entry name" value="Hlx-hairpin-Hlx_DNA-bd_motif"/>
</dbReference>
<evidence type="ECO:0000256" key="2">
    <source>
        <dbReference type="ARBA" id="ARBA00004496"/>
    </source>
</evidence>
<dbReference type="EC" id="2.7.7.7" evidence="3"/>
<feature type="domain" description="DNA-directed DNA polymerase X" evidence="24">
    <location>
        <begin position="1"/>
        <end position="328"/>
    </location>
</feature>
<dbReference type="CDD" id="cd00141">
    <property type="entry name" value="NT_POLXc"/>
    <property type="match status" value="1"/>
</dbReference>
<comment type="catalytic activity">
    <reaction evidence="19">
        <text>a 5'-end 2'-deoxyribose-2'-deoxyribonucleotide-DNA = (2E,4S)-4-hydroxypenten-2-al-5-phosphate + a 5'-end 5'-phospho-2'-deoxyribonucleoside-DNA + H(+)</text>
        <dbReference type="Rhea" id="RHEA:76255"/>
        <dbReference type="Rhea" id="RHEA-COMP:13180"/>
        <dbReference type="Rhea" id="RHEA-COMP:18657"/>
        <dbReference type="ChEBI" id="CHEBI:15378"/>
        <dbReference type="ChEBI" id="CHEBI:136412"/>
        <dbReference type="ChEBI" id="CHEBI:195194"/>
        <dbReference type="ChEBI" id="CHEBI:195195"/>
    </reaction>
</comment>
<dbReference type="Pfam" id="PF14520">
    <property type="entry name" value="HHH_5"/>
    <property type="match status" value="1"/>
</dbReference>
<evidence type="ECO:0000256" key="7">
    <source>
        <dbReference type="ARBA" id="ARBA00022634"/>
    </source>
</evidence>
<comment type="subcellular location">
    <subcellularLocation>
        <location evidence="2">Cytoplasm</location>
    </subcellularLocation>
</comment>
<keyword evidence="7" id="KW-0237">DNA synthesis</keyword>
<gene>
    <name evidence="25" type="primary">polX</name>
    <name evidence="25" type="ORF">WI372_01685</name>
</gene>
<evidence type="ECO:0000256" key="9">
    <source>
        <dbReference type="ARBA" id="ARBA00022695"/>
    </source>
</evidence>
<evidence type="ECO:0000256" key="14">
    <source>
        <dbReference type="ARBA" id="ARBA00023053"/>
    </source>
</evidence>
<keyword evidence="13" id="KW-0239">DNA-directed DNA polymerase</keyword>
<dbReference type="SUPFAM" id="SSF158702">
    <property type="entry name" value="Sec63 N-terminal domain-like"/>
    <property type="match status" value="1"/>
</dbReference>
<dbReference type="Gene3D" id="3.20.20.140">
    <property type="entry name" value="Metal-dependent hydrolases"/>
    <property type="match status" value="1"/>
</dbReference>
<dbReference type="Pfam" id="PF14716">
    <property type="entry name" value="HHH_8"/>
    <property type="match status" value="1"/>
</dbReference>
<dbReference type="SUPFAM" id="SSF89550">
    <property type="entry name" value="PHP domain-like"/>
    <property type="match status" value="1"/>
</dbReference>
<keyword evidence="9" id="KW-0548">Nucleotidyltransferase</keyword>
<keyword evidence="15" id="KW-0234">DNA repair</keyword>
<evidence type="ECO:0000259" key="23">
    <source>
        <dbReference type="SMART" id="SM00481"/>
    </source>
</evidence>
<evidence type="ECO:0000256" key="18">
    <source>
        <dbReference type="ARBA" id="ARBA00044632"/>
    </source>
</evidence>
<dbReference type="Gene3D" id="1.10.150.20">
    <property type="entry name" value="5' to 3' exonuclease, C-terminal subdomain"/>
    <property type="match status" value="1"/>
</dbReference>
<comment type="catalytic activity">
    <reaction evidence="21">
        <text>DNA(n) + a 2'-deoxyribonucleoside 5'-triphosphate = DNA(n+1) + diphosphate</text>
        <dbReference type="Rhea" id="RHEA:22508"/>
        <dbReference type="Rhea" id="RHEA-COMP:17339"/>
        <dbReference type="Rhea" id="RHEA-COMP:17340"/>
        <dbReference type="ChEBI" id="CHEBI:33019"/>
        <dbReference type="ChEBI" id="CHEBI:61560"/>
        <dbReference type="ChEBI" id="CHEBI:173112"/>
        <dbReference type="EC" id="2.7.7.7"/>
    </reaction>
</comment>
<comment type="caution">
    <text evidence="25">The sequence shown here is derived from an EMBL/GenBank/DDBJ whole genome shotgun (WGS) entry which is preliminary data.</text>
</comment>
<comment type="function">
    <text evidence="20">Repair polymerase that plays a key role in base-excision repair. During this process, the damaged base is excised by specific DNA glycosylases, the DNA backbone is nicked at the abasic site by an apurinic/apyrimidic (AP) endonuclease, and POLB removes 5'-deoxyribose-phosphate from the preincised AP site acting as a 5'-deoxyribose-phosphate lyase (5'-dRP lyase); through its DNA polymerase activity, it adds one nucleotide to the 3' end of the arising single-nucleotide gap. Conducts 'gap-filling' DNA synthesis in a stepwise distributive fashion rather than in a processive fashion as for other DNA polymerases. It is also able to cleave sugar-phosphate bonds 3' to an intact AP site, acting as an AP lyase.</text>
</comment>
<evidence type="ECO:0000256" key="5">
    <source>
        <dbReference type="ARBA" id="ARBA00020020"/>
    </source>
</evidence>
<evidence type="ECO:0000256" key="6">
    <source>
        <dbReference type="ARBA" id="ARBA00022481"/>
    </source>
</evidence>
<evidence type="ECO:0000256" key="1">
    <source>
        <dbReference type="ARBA" id="ARBA00001946"/>
    </source>
</evidence>
<dbReference type="InterPro" id="IPR050243">
    <property type="entry name" value="PHP_phosphatase"/>
</dbReference>
<comment type="cofactor">
    <cofactor evidence="1">
        <name>Mg(2+)</name>
        <dbReference type="ChEBI" id="CHEBI:18420"/>
    </cofactor>
</comment>
<evidence type="ECO:0000256" key="17">
    <source>
        <dbReference type="ARBA" id="ARBA00035726"/>
    </source>
</evidence>
<feature type="domain" description="Helix-hairpin-helix DNA-binding motif class 1" evidence="22">
    <location>
        <begin position="92"/>
        <end position="111"/>
    </location>
</feature>
<accession>A0ABU9E6U8</accession>
<dbReference type="SMART" id="SM00278">
    <property type="entry name" value="HhH1"/>
    <property type="match status" value="3"/>
</dbReference>
<evidence type="ECO:0000313" key="25">
    <source>
        <dbReference type="EMBL" id="MEK9499690.1"/>
    </source>
</evidence>
<keyword evidence="10" id="KW-0235">DNA replication</keyword>
<feature type="domain" description="Helix-hairpin-helix DNA-binding motif class 1" evidence="22">
    <location>
        <begin position="127"/>
        <end position="146"/>
    </location>
</feature>
<keyword evidence="26" id="KW-1185">Reference proteome</keyword>
<dbReference type="Gene3D" id="1.10.150.110">
    <property type="entry name" value="DNA polymerase beta, N-terminal domain-like"/>
    <property type="match status" value="1"/>
</dbReference>
<feature type="domain" description="Helix-hairpin-helix DNA-binding motif class 1" evidence="22">
    <location>
        <begin position="52"/>
        <end position="71"/>
    </location>
</feature>
<dbReference type="SMART" id="SM00483">
    <property type="entry name" value="POLXc"/>
    <property type="match status" value="1"/>
</dbReference>
<evidence type="ECO:0000256" key="3">
    <source>
        <dbReference type="ARBA" id="ARBA00012417"/>
    </source>
</evidence>
<keyword evidence="8" id="KW-0808">Transferase</keyword>
<dbReference type="InterPro" id="IPR004013">
    <property type="entry name" value="PHP_dom"/>
</dbReference>
<dbReference type="InterPro" id="IPR037160">
    <property type="entry name" value="DNA_Pol_thumb_sf"/>
</dbReference>
<dbReference type="InterPro" id="IPR047967">
    <property type="entry name" value="PolX_PHP"/>
</dbReference>
<dbReference type="SMART" id="SM00481">
    <property type="entry name" value="POLIIIAc"/>
    <property type="match status" value="1"/>
</dbReference>
<evidence type="ECO:0000256" key="4">
    <source>
        <dbReference type="ARBA" id="ARBA00012720"/>
    </source>
</evidence>